<sequence>MSRVTSKGQVTIPKEVRERLGIRPGDEIEFEETDEGYVLKKEVEEDRFEKWRGAAETDETVEERMRDLRGERE</sequence>
<dbReference type="PANTHER" id="PTHR34860:SF6">
    <property type="entry name" value="REPRESSOR-LIKE PROTEIN SSO7C3"/>
    <property type="match status" value="1"/>
</dbReference>
<dbReference type="NCBIfam" id="TIGR01439">
    <property type="entry name" value="lp_hng_hel_AbrB"/>
    <property type="match status" value="1"/>
</dbReference>
<feature type="region of interest" description="Disordered" evidence="1">
    <location>
        <begin position="54"/>
        <end position="73"/>
    </location>
</feature>
<dbReference type="PANTHER" id="PTHR34860">
    <property type="entry name" value="REPRESSOR-LIKE PROTEIN SSO7C3"/>
    <property type="match status" value="1"/>
</dbReference>
<feature type="domain" description="SpoVT-AbrB" evidence="2">
    <location>
        <begin position="1"/>
        <end position="45"/>
    </location>
</feature>
<accession>A0ABD5Q5F2</accession>
<protein>
    <submittedName>
        <fullName evidence="3">AbrB/MazE/SpoVT family DNA-binding domain-containing protein</fullName>
    </submittedName>
</protein>
<organism evidence="3 4">
    <name type="scientific">Halorussus aquaticus</name>
    <dbReference type="NCBI Taxonomy" id="2953748"/>
    <lineage>
        <taxon>Archaea</taxon>
        <taxon>Methanobacteriati</taxon>
        <taxon>Methanobacteriota</taxon>
        <taxon>Stenosarchaea group</taxon>
        <taxon>Halobacteria</taxon>
        <taxon>Halobacteriales</taxon>
        <taxon>Haladaptataceae</taxon>
        <taxon>Halorussus</taxon>
    </lineage>
</organism>
<reference evidence="3 4" key="1">
    <citation type="journal article" date="2019" name="Int. J. Syst. Evol. Microbiol.">
        <title>The Global Catalogue of Microorganisms (GCM) 10K type strain sequencing project: providing services to taxonomists for standard genome sequencing and annotation.</title>
        <authorList>
            <consortium name="The Broad Institute Genomics Platform"/>
            <consortium name="The Broad Institute Genome Sequencing Center for Infectious Disease"/>
            <person name="Wu L."/>
            <person name="Ma J."/>
        </authorList>
    </citation>
    <scope>NUCLEOTIDE SEQUENCE [LARGE SCALE GENOMIC DNA]</scope>
    <source>
        <strain evidence="3 4">XZYJ18</strain>
    </source>
</reference>
<gene>
    <name evidence="3" type="ORF">ACFO9K_16900</name>
</gene>
<name>A0ABD5Q5F2_9EURY</name>
<evidence type="ECO:0000259" key="2">
    <source>
        <dbReference type="PROSITE" id="PS51740"/>
    </source>
</evidence>
<dbReference type="Proteomes" id="UP001595945">
    <property type="component" value="Unassembled WGS sequence"/>
</dbReference>
<evidence type="ECO:0000313" key="4">
    <source>
        <dbReference type="Proteomes" id="UP001595945"/>
    </source>
</evidence>
<dbReference type="RefSeq" id="WP_254268437.1">
    <property type="nucleotide sequence ID" value="NZ_CP100400.1"/>
</dbReference>
<dbReference type="SUPFAM" id="SSF89447">
    <property type="entry name" value="AbrB/MazE/MraZ-like"/>
    <property type="match status" value="1"/>
</dbReference>
<keyword evidence="4" id="KW-1185">Reference proteome</keyword>
<comment type="caution">
    <text evidence="3">The sequence shown here is derived from an EMBL/GenBank/DDBJ whole genome shotgun (WGS) entry which is preliminary data.</text>
</comment>
<dbReference type="PROSITE" id="PS51740">
    <property type="entry name" value="SPOVT_ABRB"/>
    <property type="match status" value="1"/>
</dbReference>
<feature type="compositionally biased region" description="Basic and acidic residues" evidence="1">
    <location>
        <begin position="62"/>
        <end position="73"/>
    </location>
</feature>
<evidence type="ECO:0000313" key="3">
    <source>
        <dbReference type="EMBL" id="MFC4825937.1"/>
    </source>
</evidence>
<dbReference type="SMART" id="SM00966">
    <property type="entry name" value="SpoVT_AbrB"/>
    <property type="match status" value="1"/>
</dbReference>
<dbReference type="GO" id="GO:0003677">
    <property type="term" value="F:DNA binding"/>
    <property type="evidence" value="ECO:0007669"/>
    <property type="project" value="UniProtKB-KW"/>
</dbReference>
<dbReference type="Gene3D" id="2.10.260.10">
    <property type="match status" value="1"/>
</dbReference>
<dbReference type="AlphaFoldDB" id="A0ABD5Q5F2"/>
<dbReference type="Pfam" id="PF04014">
    <property type="entry name" value="MazE_antitoxin"/>
    <property type="match status" value="1"/>
</dbReference>
<evidence type="ECO:0000256" key="1">
    <source>
        <dbReference type="SAM" id="MobiDB-lite"/>
    </source>
</evidence>
<keyword evidence="3" id="KW-0238">DNA-binding</keyword>
<dbReference type="InterPro" id="IPR007159">
    <property type="entry name" value="SpoVT-AbrB_dom"/>
</dbReference>
<dbReference type="GeneID" id="73043335"/>
<proteinExistence type="predicted"/>
<dbReference type="EMBL" id="JBHSHT010000002">
    <property type="protein sequence ID" value="MFC4825937.1"/>
    <property type="molecule type" value="Genomic_DNA"/>
</dbReference>
<dbReference type="InterPro" id="IPR037914">
    <property type="entry name" value="SpoVT-AbrB_sf"/>
</dbReference>
<dbReference type="InterPro" id="IPR052975">
    <property type="entry name" value="Repressor-like_regulatory"/>
</dbReference>